<dbReference type="SUPFAM" id="SSF51735">
    <property type="entry name" value="NAD(P)-binding Rossmann-fold domains"/>
    <property type="match status" value="1"/>
</dbReference>
<dbReference type="InterPro" id="IPR035897">
    <property type="entry name" value="Toll_tir_struct_dom_sf"/>
</dbReference>
<dbReference type="SUPFAM" id="SSF48179">
    <property type="entry name" value="6-phosphogluconate dehydrogenase C-terminal domain-like"/>
    <property type="match status" value="1"/>
</dbReference>
<dbReference type="InterPro" id="IPR013328">
    <property type="entry name" value="6PGD_dom2"/>
</dbReference>
<proteinExistence type="inferred from homology"/>
<feature type="transmembrane region" description="Helical" evidence="6">
    <location>
        <begin position="249"/>
        <end position="270"/>
    </location>
</feature>
<evidence type="ECO:0000259" key="7">
    <source>
        <dbReference type="Pfam" id="PF01210"/>
    </source>
</evidence>
<dbReference type="InterPro" id="IPR011128">
    <property type="entry name" value="G3P_DH_NAD-dep_N"/>
</dbReference>
<evidence type="ECO:0000256" key="5">
    <source>
        <dbReference type="RuleBase" id="RU361243"/>
    </source>
</evidence>
<keyword evidence="10" id="KW-1185">Reference proteome</keyword>
<name>A0ABP0PGG8_9DINO</name>
<dbReference type="Proteomes" id="UP001642484">
    <property type="component" value="Unassembled WGS sequence"/>
</dbReference>
<dbReference type="InterPro" id="IPR036291">
    <property type="entry name" value="NAD(P)-bd_dom_sf"/>
</dbReference>
<feature type="transmembrane region" description="Helical" evidence="6">
    <location>
        <begin position="276"/>
        <end position="295"/>
    </location>
</feature>
<accession>A0ABP0PGG8</accession>
<evidence type="ECO:0000256" key="6">
    <source>
        <dbReference type="SAM" id="Phobius"/>
    </source>
</evidence>
<feature type="transmembrane region" description="Helical" evidence="6">
    <location>
        <begin position="114"/>
        <end position="137"/>
    </location>
</feature>
<feature type="domain" description="Glycerol-3-phosphate dehydrogenase NAD-dependent C-terminal" evidence="8">
    <location>
        <begin position="757"/>
        <end position="897"/>
    </location>
</feature>
<evidence type="ECO:0000313" key="10">
    <source>
        <dbReference type="Proteomes" id="UP001642484"/>
    </source>
</evidence>
<dbReference type="Gene3D" id="3.40.50.720">
    <property type="entry name" value="NAD(P)-binding Rossmann-like Domain"/>
    <property type="match status" value="1"/>
</dbReference>
<dbReference type="InterPro" id="IPR006109">
    <property type="entry name" value="G3P_DH_NAD-dep_C"/>
</dbReference>
<comment type="catalytic activity">
    <reaction evidence="3 5">
        <text>sn-glycerol 3-phosphate + NAD(+) = dihydroxyacetone phosphate + NADH + H(+)</text>
        <dbReference type="Rhea" id="RHEA:11092"/>
        <dbReference type="ChEBI" id="CHEBI:15378"/>
        <dbReference type="ChEBI" id="CHEBI:57540"/>
        <dbReference type="ChEBI" id="CHEBI:57597"/>
        <dbReference type="ChEBI" id="CHEBI:57642"/>
        <dbReference type="ChEBI" id="CHEBI:57945"/>
        <dbReference type="EC" id="1.1.1.8"/>
    </reaction>
</comment>
<sequence length="910" mass="100291">MVSSPVAQPVGCACELEIDVQEIETVASEAPSITTMQFIQEFAAEQVARMEVTRPEVLRTVPAYVAFQNGAEALRAVRLKPHWYERSSMSQSIGAFWSHSWHGERWQKIFTLMVLYNGLPAIVFGLLASYLSVLLFLCDVLPGVERIPDNTMSFSTWSLVSGSVVSFVVFVSWRSRERVFFDRVCLHQTDQDLKTAGILSLAGILRQSKTMLVLWDSTYSHRLWCLFEFAAFLKSAEMNSNVLIIKPTFIGPTAILTFLGALVGLLPMTVAPIDQLLLLPAVGFVVLLGLGQYFACTSLRSYFRAVDEMQRDLRHMRADEAKCSCCTQGHVDSEGQALICDREVVQECIRVWFRDQGRFEEHIQTEVVEVLVYNLRCQALPYRWRVAISTPAFWACLDLVASLYKNGMIEMAVEWLLLGFMLWLFAGPMVLSWFVFLCRRLSTKKRLDLLQTLAVIFGVMPLVVVLAGFFVYLQVTMADPLLRAVLAENAKDPEFAPKNPPIEAFLYCLEGLGGWGADDTKYLAAVSTFTLAGILERRGFIDSSAGSPEKRCRYWAKVRDQMSNRLSYINGDSKPLKVAVLGGGAFGTAMATHVARKGHNVFMLLRDKPVCKFMNRNHINPKYLREFKLPKNIHATTSAEDALADCDVLIHAVPVQSSREALSSVKHLVPKDAPVVAVSKGIELGSKKLMCDVIPEALERDDHLGGSVVVVSGPSFAQEIMDRRPTSVVAASQCPEAAEKVSRLLTSKYFRVSKTDDILGVEVAGALKNVLAIAAGICEGLGLGTNAMSALVTQGNAEIRWLATAMGAKPETLAGLSGMGDILLTCFGSLSRNRSVGVRLGKGDPFEEVISGKKGVAEGVFTARLVVELADEYKVLLPVLTSVARILCREVSPKEAVFEVLALPPWTESA</sequence>
<dbReference type="PANTHER" id="PTHR11728:SF1">
    <property type="entry name" value="GLYCEROL-3-PHOSPHATE DEHYDROGENASE [NAD(+)] 2, CHLOROPLASTIC"/>
    <property type="match status" value="1"/>
</dbReference>
<gene>
    <name evidence="9" type="ORF">CCMP2556_LOCUS36554</name>
</gene>
<dbReference type="PANTHER" id="PTHR11728">
    <property type="entry name" value="GLYCEROL-3-PHOSPHATE DEHYDROGENASE"/>
    <property type="match status" value="1"/>
</dbReference>
<keyword evidence="2 4" id="KW-0560">Oxidoreductase</keyword>
<keyword evidence="6" id="KW-0812">Transmembrane</keyword>
<feature type="transmembrane region" description="Helical" evidence="6">
    <location>
        <begin position="157"/>
        <end position="173"/>
    </location>
</feature>
<dbReference type="EMBL" id="CAXAMN010022984">
    <property type="protein sequence ID" value="CAK9074177.1"/>
    <property type="molecule type" value="Genomic_DNA"/>
</dbReference>
<dbReference type="InterPro" id="IPR008927">
    <property type="entry name" value="6-PGluconate_DH-like_C_sf"/>
</dbReference>
<keyword evidence="6" id="KW-1133">Transmembrane helix</keyword>
<dbReference type="Pfam" id="PF01210">
    <property type="entry name" value="NAD_Gly3P_dh_N"/>
    <property type="match status" value="1"/>
</dbReference>
<feature type="transmembrane region" description="Helical" evidence="6">
    <location>
        <begin position="449"/>
        <end position="473"/>
    </location>
</feature>
<dbReference type="SUPFAM" id="SSF52200">
    <property type="entry name" value="Toll/Interleukin receptor TIR domain"/>
    <property type="match status" value="1"/>
</dbReference>
<reference evidence="9 10" key="1">
    <citation type="submission" date="2024-02" db="EMBL/GenBank/DDBJ databases">
        <authorList>
            <person name="Chen Y."/>
            <person name="Shah S."/>
            <person name="Dougan E. K."/>
            <person name="Thang M."/>
            <person name="Chan C."/>
        </authorList>
    </citation>
    <scope>NUCLEOTIDE SEQUENCE [LARGE SCALE GENOMIC DNA]</scope>
</reference>
<dbReference type="InterPro" id="IPR006168">
    <property type="entry name" value="G3P_DH_NAD-dep"/>
</dbReference>
<evidence type="ECO:0000256" key="2">
    <source>
        <dbReference type="ARBA" id="ARBA00023002"/>
    </source>
</evidence>
<organism evidence="9 10">
    <name type="scientific">Durusdinium trenchii</name>
    <dbReference type="NCBI Taxonomy" id="1381693"/>
    <lineage>
        <taxon>Eukaryota</taxon>
        <taxon>Sar</taxon>
        <taxon>Alveolata</taxon>
        <taxon>Dinophyceae</taxon>
        <taxon>Suessiales</taxon>
        <taxon>Symbiodiniaceae</taxon>
        <taxon>Durusdinium</taxon>
    </lineage>
</organism>
<dbReference type="NCBIfam" id="NF000942">
    <property type="entry name" value="PRK00094.1-4"/>
    <property type="match status" value="1"/>
</dbReference>
<dbReference type="NCBIfam" id="NF000940">
    <property type="entry name" value="PRK00094.1-2"/>
    <property type="match status" value="1"/>
</dbReference>
<feature type="transmembrane region" description="Helical" evidence="6">
    <location>
        <begin position="386"/>
        <end position="404"/>
    </location>
</feature>
<dbReference type="EC" id="1.1.1.8" evidence="5"/>
<evidence type="ECO:0000259" key="8">
    <source>
        <dbReference type="Pfam" id="PF07479"/>
    </source>
</evidence>
<evidence type="ECO:0000256" key="1">
    <source>
        <dbReference type="ARBA" id="ARBA00011009"/>
    </source>
</evidence>
<dbReference type="PROSITE" id="PS00957">
    <property type="entry name" value="NAD_G3PDH"/>
    <property type="match status" value="1"/>
</dbReference>
<dbReference type="PRINTS" id="PR00077">
    <property type="entry name" value="GPDHDRGNASE"/>
</dbReference>
<keyword evidence="6" id="KW-0472">Membrane</keyword>
<protein>
    <recommendedName>
        <fullName evidence="5">Glycerol-3-phosphate dehydrogenase [NAD(+)]</fullName>
        <ecNumber evidence="5">1.1.1.8</ecNumber>
    </recommendedName>
</protein>
<dbReference type="Pfam" id="PF07479">
    <property type="entry name" value="NAD_Gly3P_dh_C"/>
    <property type="match status" value="1"/>
</dbReference>
<dbReference type="HAMAP" id="MF_00394">
    <property type="entry name" value="NAD_Glyc3P_dehydrog"/>
    <property type="match status" value="1"/>
</dbReference>
<feature type="transmembrane region" description="Helical" evidence="6">
    <location>
        <begin position="416"/>
        <end position="437"/>
    </location>
</feature>
<keyword evidence="4" id="KW-0520">NAD</keyword>
<comment type="caution">
    <text evidence="9">The sequence shown here is derived from an EMBL/GenBank/DDBJ whole genome shotgun (WGS) entry which is preliminary data.</text>
</comment>
<feature type="domain" description="Glycerol-3-phosphate dehydrogenase NAD-dependent N-terminal" evidence="7">
    <location>
        <begin position="577"/>
        <end position="737"/>
    </location>
</feature>
<evidence type="ECO:0000313" key="9">
    <source>
        <dbReference type="EMBL" id="CAK9074177.1"/>
    </source>
</evidence>
<dbReference type="Gene3D" id="1.10.1040.10">
    <property type="entry name" value="N-(1-d-carboxylethyl)-l-norvaline Dehydrogenase, domain 2"/>
    <property type="match status" value="1"/>
</dbReference>
<evidence type="ECO:0000256" key="4">
    <source>
        <dbReference type="RuleBase" id="RU000437"/>
    </source>
</evidence>
<comment type="similarity">
    <text evidence="1 4">Belongs to the NAD-dependent glycerol-3-phosphate dehydrogenase family.</text>
</comment>
<evidence type="ECO:0000256" key="3">
    <source>
        <dbReference type="ARBA" id="ARBA00048683"/>
    </source>
</evidence>